<dbReference type="EMBL" id="CP079105">
    <property type="protein sequence ID" value="QXQ15255.1"/>
    <property type="molecule type" value="Genomic_DNA"/>
</dbReference>
<dbReference type="GO" id="GO:0016787">
    <property type="term" value="F:hydrolase activity"/>
    <property type="evidence" value="ECO:0007669"/>
    <property type="project" value="UniProtKB-KW"/>
</dbReference>
<evidence type="ECO:0000313" key="2">
    <source>
        <dbReference type="EMBL" id="QXQ15255.1"/>
    </source>
</evidence>
<dbReference type="PANTHER" id="PTHR43798">
    <property type="entry name" value="MONOACYLGLYCEROL LIPASE"/>
    <property type="match status" value="1"/>
</dbReference>
<dbReference type="InterPro" id="IPR029058">
    <property type="entry name" value="AB_hydrolase_fold"/>
</dbReference>
<evidence type="ECO:0000313" key="3">
    <source>
        <dbReference type="Proteomes" id="UP000887023"/>
    </source>
</evidence>
<dbReference type="Pfam" id="PF00561">
    <property type="entry name" value="Abhydrolase_1"/>
    <property type="match status" value="1"/>
</dbReference>
<keyword evidence="3" id="KW-1185">Reference proteome</keyword>
<keyword evidence="2" id="KW-0378">Hydrolase</keyword>
<reference evidence="2" key="1">
    <citation type="submission" date="2021-07" db="EMBL/GenBank/DDBJ databases">
        <title>Candidatus Kaistella beijingensis sp. nov. isolated from a municipal wastewater treatment plant is involved in sludge foaming.</title>
        <authorList>
            <person name="Song Y."/>
            <person name="Liu S.-J."/>
        </authorList>
    </citation>
    <scope>NUCLEOTIDE SEQUENCE</scope>
    <source>
        <strain evidence="2">DSM 43998</strain>
    </source>
</reference>
<evidence type="ECO:0000259" key="1">
    <source>
        <dbReference type="Pfam" id="PF00561"/>
    </source>
</evidence>
<dbReference type="PANTHER" id="PTHR43798:SF33">
    <property type="entry name" value="HYDROLASE, PUTATIVE (AFU_ORTHOLOGUE AFUA_2G14860)-RELATED"/>
    <property type="match status" value="1"/>
</dbReference>
<dbReference type="Proteomes" id="UP000887023">
    <property type="component" value="Chromosome"/>
</dbReference>
<accession>A0ABX8SFP8</accession>
<gene>
    <name evidence="2" type="ORF">KV203_08035</name>
</gene>
<dbReference type="PRINTS" id="PR00111">
    <property type="entry name" value="ABHYDROLASE"/>
</dbReference>
<dbReference type="SUPFAM" id="SSF53474">
    <property type="entry name" value="alpha/beta-Hydrolases"/>
    <property type="match status" value="1"/>
</dbReference>
<name>A0ABX8SFP8_9ACTN</name>
<sequence>MVDVIANGVRHHVQRLGHGEETVVFVHGLVMDNLSSFYFTLASPVAATSDVVLYDLRGHGMSERPAAGYAVADLVSDLAALLAALAIDRPVALVGNSFGGLVALAFAAKYPDRVTRLALIDAHDGTAGWAAQMSATLTLRGTARDAKIAESFADWLGRHSERKRNRLVRIAGALIGETSLVTDLGTSPALTAESLARIVCPTLALYGEFSDVRDRGEALAETLPACTFHSYPGCGHSVLWEATAAVRTRVVEFLR</sequence>
<dbReference type="InterPro" id="IPR000073">
    <property type="entry name" value="AB_hydrolase_1"/>
</dbReference>
<dbReference type="Gene3D" id="3.40.50.1820">
    <property type="entry name" value="alpha/beta hydrolase"/>
    <property type="match status" value="1"/>
</dbReference>
<dbReference type="RefSeq" id="WP_083530126.1">
    <property type="nucleotide sequence ID" value="NZ_CBCRUZ010000001.1"/>
</dbReference>
<proteinExistence type="predicted"/>
<protein>
    <submittedName>
        <fullName evidence="2">Alpha/beta hydrolase</fullName>
    </submittedName>
</protein>
<organism evidence="2 3">
    <name type="scientific">Skermania pinensis</name>
    <dbReference type="NCBI Taxonomy" id="39122"/>
    <lineage>
        <taxon>Bacteria</taxon>
        <taxon>Bacillati</taxon>
        <taxon>Actinomycetota</taxon>
        <taxon>Actinomycetes</taxon>
        <taxon>Mycobacteriales</taxon>
        <taxon>Gordoniaceae</taxon>
        <taxon>Skermania</taxon>
    </lineage>
</organism>
<feature type="domain" description="AB hydrolase-1" evidence="1">
    <location>
        <begin position="22"/>
        <end position="166"/>
    </location>
</feature>
<dbReference type="InterPro" id="IPR050266">
    <property type="entry name" value="AB_hydrolase_sf"/>
</dbReference>